<evidence type="ECO:0000256" key="7">
    <source>
        <dbReference type="ARBA" id="ARBA00022679"/>
    </source>
</evidence>
<dbReference type="STRING" id="40148.A0A0E0AW10"/>
<keyword evidence="14 21" id="KW-1133">Transmembrane helix</keyword>
<dbReference type="Gramene" id="OGLUM08G17240.1">
    <property type="protein sequence ID" value="OGLUM08G17240.1"/>
    <property type="gene ID" value="OGLUM08G17240"/>
</dbReference>
<feature type="region of interest" description="Disordered" evidence="20">
    <location>
        <begin position="1196"/>
        <end position="1215"/>
    </location>
</feature>
<dbReference type="HOGENOM" id="CLU_000288_22_1_1"/>
<evidence type="ECO:0000256" key="2">
    <source>
        <dbReference type="ARBA" id="ARBA00008684"/>
    </source>
</evidence>
<dbReference type="InterPro" id="IPR008271">
    <property type="entry name" value="Ser/Thr_kinase_AS"/>
</dbReference>
<dbReference type="Pfam" id="PF00560">
    <property type="entry name" value="LRR_1"/>
    <property type="match status" value="7"/>
</dbReference>
<dbReference type="SUPFAM" id="SSF56112">
    <property type="entry name" value="Protein kinase-like (PK-like)"/>
    <property type="match status" value="1"/>
</dbReference>
<evidence type="ECO:0000256" key="9">
    <source>
        <dbReference type="ARBA" id="ARBA00022729"/>
    </source>
</evidence>
<dbReference type="SMART" id="SM00369">
    <property type="entry name" value="LRR_TYP"/>
    <property type="match status" value="8"/>
</dbReference>
<keyword evidence="12" id="KW-0418">Kinase</keyword>
<keyword evidence="6" id="KW-0433">Leucine-rich repeat</keyword>
<keyword evidence="16" id="KW-0325">Glycoprotein</keyword>
<dbReference type="GO" id="GO:0005886">
    <property type="term" value="C:plasma membrane"/>
    <property type="evidence" value="ECO:0007669"/>
    <property type="project" value="UniProtKB-SubCell"/>
</dbReference>
<dbReference type="PROSITE" id="PS00107">
    <property type="entry name" value="PROTEIN_KINASE_ATP"/>
    <property type="match status" value="1"/>
</dbReference>
<dbReference type="FunFam" id="3.80.10.10:FF:001592">
    <property type="entry name" value="Leucine-rich repeat receptor-like protein kinase PEPR2"/>
    <property type="match status" value="1"/>
</dbReference>
<evidence type="ECO:0000313" key="24">
    <source>
        <dbReference type="Proteomes" id="UP000026961"/>
    </source>
</evidence>
<evidence type="ECO:0000256" key="19">
    <source>
        <dbReference type="PROSITE-ProRule" id="PRU10141"/>
    </source>
</evidence>
<evidence type="ECO:0000256" key="17">
    <source>
        <dbReference type="ARBA" id="ARBA00047899"/>
    </source>
</evidence>
<reference evidence="23" key="2">
    <citation type="submission" date="2018-05" db="EMBL/GenBank/DDBJ databases">
        <title>OgluRS3 (Oryza glumaepatula Reference Sequence Version 3).</title>
        <authorList>
            <person name="Zhang J."/>
            <person name="Kudrna D."/>
            <person name="Lee S."/>
            <person name="Talag J."/>
            <person name="Welchert J."/>
            <person name="Wing R.A."/>
        </authorList>
    </citation>
    <scope>NUCLEOTIDE SEQUENCE [LARGE SCALE GENOMIC DNA]</scope>
</reference>
<dbReference type="Pfam" id="PF13855">
    <property type="entry name" value="LRR_8"/>
    <property type="match status" value="1"/>
</dbReference>
<dbReference type="Gene3D" id="3.80.10.10">
    <property type="entry name" value="Ribonuclease Inhibitor"/>
    <property type="match status" value="4"/>
</dbReference>
<evidence type="ECO:0000256" key="3">
    <source>
        <dbReference type="ARBA" id="ARBA00012513"/>
    </source>
</evidence>
<dbReference type="FunFam" id="1.10.510.10:FF:000569">
    <property type="entry name" value="Serine/threonine-protein kinase-like protein CCR4"/>
    <property type="match status" value="1"/>
</dbReference>
<dbReference type="AlphaFoldDB" id="A0A0E0AW10"/>
<evidence type="ECO:0000256" key="20">
    <source>
        <dbReference type="SAM" id="MobiDB-lite"/>
    </source>
</evidence>
<dbReference type="FunFam" id="3.30.200.20:FF:000260">
    <property type="entry name" value="LRR receptor-like serine/threonine-protein kinase RPK2"/>
    <property type="match status" value="1"/>
</dbReference>
<evidence type="ECO:0000313" key="23">
    <source>
        <dbReference type="EnsemblPlants" id="OGLUM08G17240.1"/>
    </source>
</evidence>
<dbReference type="Pfam" id="PF00069">
    <property type="entry name" value="Pkinase"/>
    <property type="match status" value="1"/>
</dbReference>
<keyword evidence="5" id="KW-0723">Serine/threonine-protein kinase</keyword>
<comment type="subcellular location">
    <subcellularLocation>
        <location evidence="1">Cell membrane</location>
        <topology evidence="1">Single-pass type I membrane protein</topology>
    </subcellularLocation>
</comment>
<dbReference type="GO" id="GO:0005524">
    <property type="term" value="F:ATP binding"/>
    <property type="evidence" value="ECO:0007669"/>
    <property type="project" value="UniProtKB-UniRule"/>
</dbReference>
<feature type="domain" description="Protein kinase" evidence="22">
    <location>
        <begin position="917"/>
        <end position="1196"/>
    </location>
</feature>
<dbReference type="PROSITE" id="PS50011">
    <property type="entry name" value="PROTEIN_KINASE_DOM"/>
    <property type="match status" value="1"/>
</dbReference>
<dbReference type="InterPro" id="IPR003591">
    <property type="entry name" value="Leu-rich_rpt_typical-subtyp"/>
</dbReference>
<dbReference type="Gene3D" id="3.30.200.20">
    <property type="entry name" value="Phosphorylase Kinase, domain 1"/>
    <property type="match status" value="1"/>
</dbReference>
<evidence type="ECO:0000259" key="22">
    <source>
        <dbReference type="PROSITE" id="PS50011"/>
    </source>
</evidence>
<dbReference type="GO" id="GO:0004674">
    <property type="term" value="F:protein serine/threonine kinase activity"/>
    <property type="evidence" value="ECO:0007669"/>
    <property type="project" value="UniProtKB-KW"/>
</dbReference>
<keyword evidence="8 21" id="KW-0812">Transmembrane</keyword>
<evidence type="ECO:0000256" key="12">
    <source>
        <dbReference type="ARBA" id="ARBA00022777"/>
    </source>
</evidence>
<dbReference type="InterPro" id="IPR032675">
    <property type="entry name" value="LRR_dom_sf"/>
</dbReference>
<keyword evidence="15 21" id="KW-0472">Membrane</keyword>
<sequence>MGTGDAGCNLKFPSRMRVCETALVAVAWSRPVRRPHTRHYYDNHLHHHHHQRRQEQSHAHLILSTEMGAIAASSLPYSRVLPFLPPWTANSAIRAVLASIFALFWHKMRLVVWHWFFFFFFTSVSSSWNGLALLSLSRDLILPHSISSTWKASDTTPCNWDGVSCNKKNSVVSLDLSSSGVSGSLGPQIGLMKSLQVLSLSNNSISGSIPQELGNCSMLDQLDLSSNSFSGEIPASLGDIKKLSSLSLYSNSLTGEIPEGLFKNQFLEQVYLHYNKLSGSIPLTVGEMTSLRYLWLHGNKLSGVLPDSIGNCTKLEELYLLDNQLSGSLPKTLSYIKGLKIFDITANSFTGEITFSFEDCKLEVFILSFNQISNEIPSWLGNCSSLTQLALVNNNISGQIPSSLGLLRNLSQLLLSENSLSGPIPPEIGNCQLLVWLELDANQLNGTVPKELANLRKLEKLFLFENRLIGEFPEDIWSIKSLQSVLIYENSFTGRLPPVLAELKFLKNITLFNNFFTGVIPPDLGVNSRLTQIDFTNNSFVGGIPPNICSGKRLRILDLGLNLLNGSIPSNVMDCPSLERFILQNNNLSGPIPQFRNCANLSYIDLSHNSLSGNIPASLGRCVNITMIKWSENKLVGPIPSEIRDLVNLRVLNLSQNSLQGVLPVQISSCSKLYLLDLSFNSLNGSALTTVSNLKFLSQLRLQENKFSGGIPDSLSQLDMLIELQLGGNVLGGSIPSSLGRLVKLGIALNISSNGLVGGIPPLLSNLVELQSLDLSLNGLTGDLDMLGNLQLLHVLNVSYNRFSGPVPENLLNFLVSSPSSFNGNPDLCISCHTNGSYCNGSNVLKPCGETKKLHKHVKIAVIVIGSLFVGAVSVLILSCILLKFYHPKTKNLESVSTLFEGSSSKLNEVIEATENFDDKYIIGTGAHGTVYKATLRSGEVYAVKKLAISAQKGSYKSMIRELKTLGKIKHRNLIKLKEFWLRSEYGFMLYVYMEQGSLQDVLHGIQPPPSLDWSVRYTIALGTAHGLAYLHDDCQPAIIHRDIKPSNILLNGDMVPHIADFGIAKLMDQSSSAPQTTGVIGTFGYMAPELAFSTRTSIKSDVYSYGVILLELLTKKQAVDPSFPDNMDIVGWVTATLNGTDQIELVCDSTLMEEVYGTVEIEEVSKVLSLALRCAAKEASRRPPMADVVKELTDVRKSAGKLSKPEKTASRSSS</sequence>
<evidence type="ECO:0000256" key="4">
    <source>
        <dbReference type="ARBA" id="ARBA00022475"/>
    </source>
</evidence>
<dbReference type="SUPFAM" id="SSF52047">
    <property type="entry name" value="RNI-like"/>
    <property type="match status" value="2"/>
</dbReference>
<evidence type="ECO:0000256" key="14">
    <source>
        <dbReference type="ARBA" id="ARBA00022989"/>
    </source>
</evidence>
<dbReference type="PRINTS" id="PR00019">
    <property type="entry name" value="LEURICHRPT"/>
</dbReference>
<feature type="transmembrane region" description="Helical" evidence="21">
    <location>
        <begin position="860"/>
        <end position="883"/>
    </location>
</feature>
<evidence type="ECO:0000256" key="18">
    <source>
        <dbReference type="ARBA" id="ARBA00048679"/>
    </source>
</evidence>
<dbReference type="CDD" id="cd14066">
    <property type="entry name" value="STKc_IRAK"/>
    <property type="match status" value="1"/>
</dbReference>
<dbReference type="Gene3D" id="1.10.510.10">
    <property type="entry name" value="Transferase(Phosphotransferase) domain 1"/>
    <property type="match status" value="1"/>
</dbReference>
<dbReference type="Pfam" id="PF08263">
    <property type="entry name" value="LRRNT_2"/>
    <property type="match status" value="1"/>
</dbReference>
<evidence type="ECO:0000256" key="1">
    <source>
        <dbReference type="ARBA" id="ARBA00004251"/>
    </source>
</evidence>
<dbReference type="EnsemblPlants" id="OGLUM08G17240.1">
    <property type="protein sequence ID" value="OGLUM08G17240.1"/>
    <property type="gene ID" value="OGLUM08G17240"/>
</dbReference>
<organism evidence="23">
    <name type="scientific">Oryza glumipatula</name>
    <dbReference type="NCBI Taxonomy" id="40148"/>
    <lineage>
        <taxon>Eukaryota</taxon>
        <taxon>Viridiplantae</taxon>
        <taxon>Streptophyta</taxon>
        <taxon>Embryophyta</taxon>
        <taxon>Tracheophyta</taxon>
        <taxon>Spermatophyta</taxon>
        <taxon>Magnoliopsida</taxon>
        <taxon>Liliopsida</taxon>
        <taxon>Poales</taxon>
        <taxon>Poaceae</taxon>
        <taxon>BOP clade</taxon>
        <taxon>Oryzoideae</taxon>
        <taxon>Oryzeae</taxon>
        <taxon>Oryzinae</taxon>
        <taxon>Oryza</taxon>
    </lineage>
</organism>
<evidence type="ECO:0000256" key="5">
    <source>
        <dbReference type="ARBA" id="ARBA00022527"/>
    </source>
</evidence>
<keyword evidence="11 19" id="KW-0547">Nucleotide-binding</keyword>
<comment type="catalytic activity">
    <reaction evidence="18">
        <text>L-seryl-[protein] + ATP = O-phospho-L-seryl-[protein] + ADP + H(+)</text>
        <dbReference type="Rhea" id="RHEA:17989"/>
        <dbReference type="Rhea" id="RHEA-COMP:9863"/>
        <dbReference type="Rhea" id="RHEA-COMP:11604"/>
        <dbReference type="ChEBI" id="CHEBI:15378"/>
        <dbReference type="ChEBI" id="CHEBI:29999"/>
        <dbReference type="ChEBI" id="CHEBI:30616"/>
        <dbReference type="ChEBI" id="CHEBI:83421"/>
        <dbReference type="ChEBI" id="CHEBI:456216"/>
        <dbReference type="EC" id="2.7.11.1"/>
    </reaction>
</comment>
<dbReference type="FunFam" id="3.80.10.10:FF:000270">
    <property type="entry name" value="Putative LRR receptor-like serine/threonine-protein kinase"/>
    <property type="match status" value="1"/>
</dbReference>
<evidence type="ECO:0000256" key="16">
    <source>
        <dbReference type="ARBA" id="ARBA00023180"/>
    </source>
</evidence>
<dbReference type="FunFam" id="3.80.10.10:FF:000457">
    <property type="entry name" value="Probable LRR receptor-like serine/threonine-protein kinase At1g34110"/>
    <property type="match status" value="1"/>
</dbReference>
<protein>
    <recommendedName>
        <fullName evidence="3">non-specific serine/threonine protein kinase</fullName>
        <ecNumber evidence="3">2.7.11.1</ecNumber>
    </recommendedName>
</protein>
<evidence type="ECO:0000256" key="11">
    <source>
        <dbReference type="ARBA" id="ARBA00022741"/>
    </source>
</evidence>
<dbReference type="InterPro" id="IPR013210">
    <property type="entry name" value="LRR_N_plant-typ"/>
</dbReference>
<keyword evidence="13 19" id="KW-0067">ATP-binding</keyword>
<dbReference type="InterPro" id="IPR051420">
    <property type="entry name" value="Ser_Thr_Kinases_DiverseReg"/>
</dbReference>
<dbReference type="Proteomes" id="UP000026961">
    <property type="component" value="Chromosome 8"/>
</dbReference>
<dbReference type="InterPro" id="IPR001611">
    <property type="entry name" value="Leu-rich_rpt"/>
</dbReference>
<reference evidence="23" key="1">
    <citation type="submission" date="2015-04" db="UniProtKB">
        <authorList>
            <consortium name="EnsemblPlants"/>
        </authorList>
    </citation>
    <scope>IDENTIFICATION</scope>
</reference>
<proteinExistence type="inferred from homology"/>
<comment type="similarity">
    <text evidence="2">Belongs to the protein kinase superfamily. Ser/Thr protein kinase family.</text>
</comment>
<keyword evidence="24" id="KW-1185">Reference proteome</keyword>
<feature type="transmembrane region" description="Helical" evidence="21">
    <location>
        <begin position="87"/>
        <end position="105"/>
    </location>
</feature>
<feature type="binding site" evidence="19">
    <location>
        <position position="946"/>
    </location>
    <ligand>
        <name>ATP</name>
        <dbReference type="ChEBI" id="CHEBI:30616"/>
    </ligand>
</feature>
<feature type="transmembrane region" description="Helical" evidence="21">
    <location>
        <begin position="112"/>
        <end position="136"/>
    </location>
</feature>
<dbReference type="eggNOG" id="ENOG502QUAH">
    <property type="taxonomic scope" value="Eukaryota"/>
</dbReference>
<evidence type="ECO:0000256" key="15">
    <source>
        <dbReference type="ARBA" id="ARBA00023136"/>
    </source>
</evidence>
<keyword evidence="7" id="KW-0808">Transferase</keyword>
<keyword evidence="9" id="KW-0732">Signal</keyword>
<name>A0A0E0AW10_9ORYZ</name>
<evidence type="ECO:0000256" key="10">
    <source>
        <dbReference type="ARBA" id="ARBA00022737"/>
    </source>
</evidence>
<comment type="catalytic activity">
    <reaction evidence="17">
        <text>L-threonyl-[protein] + ATP = O-phospho-L-threonyl-[protein] + ADP + H(+)</text>
        <dbReference type="Rhea" id="RHEA:46608"/>
        <dbReference type="Rhea" id="RHEA-COMP:11060"/>
        <dbReference type="Rhea" id="RHEA-COMP:11605"/>
        <dbReference type="ChEBI" id="CHEBI:15378"/>
        <dbReference type="ChEBI" id="CHEBI:30013"/>
        <dbReference type="ChEBI" id="CHEBI:30616"/>
        <dbReference type="ChEBI" id="CHEBI:61977"/>
        <dbReference type="ChEBI" id="CHEBI:456216"/>
        <dbReference type="EC" id="2.7.11.1"/>
    </reaction>
</comment>
<dbReference type="InterPro" id="IPR017441">
    <property type="entry name" value="Protein_kinase_ATP_BS"/>
</dbReference>
<keyword evidence="10" id="KW-0677">Repeat</keyword>
<dbReference type="EC" id="2.7.11.1" evidence="3"/>
<dbReference type="PROSITE" id="PS00108">
    <property type="entry name" value="PROTEIN_KINASE_ST"/>
    <property type="match status" value="1"/>
</dbReference>
<dbReference type="PANTHER" id="PTHR48005">
    <property type="entry name" value="LEUCINE RICH REPEAT KINASE 2"/>
    <property type="match status" value="1"/>
</dbReference>
<evidence type="ECO:0000256" key="8">
    <source>
        <dbReference type="ARBA" id="ARBA00022692"/>
    </source>
</evidence>
<dbReference type="FunFam" id="3.80.10.10:FF:000439">
    <property type="entry name" value="LRR receptor-like serine/threonine-protein kinase FLS2"/>
    <property type="match status" value="1"/>
</dbReference>
<dbReference type="GO" id="GO:0006950">
    <property type="term" value="P:response to stress"/>
    <property type="evidence" value="ECO:0007669"/>
    <property type="project" value="UniProtKB-ARBA"/>
</dbReference>
<dbReference type="SMART" id="SM00220">
    <property type="entry name" value="S_TKc"/>
    <property type="match status" value="1"/>
</dbReference>
<dbReference type="PANTHER" id="PTHR48005:SF65">
    <property type="entry name" value="LEUCINE-RICH REPEAT RECEPTOR-LIKE SERINE_THREONINE_TYROSINE-PROTEIN KINASE SOBIR1"/>
    <property type="match status" value="1"/>
</dbReference>
<dbReference type="InterPro" id="IPR000719">
    <property type="entry name" value="Prot_kinase_dom"/>
</dbReference>
<dbReference type="FunFam" id="3.80.10.10:FF:001181">
    <property type="entry name" value="Leucine-rich repeat family protein"/>
    <property type="match status" value="1"/>
</dbReference>
<evidence type="ECO:0000256" key="13">
    <source>
        <dbReference type="ARBA" id="ARBA00022840"/>
    </source>
</evidence>
<keyword evidence="4" id="KW-1003">Cell membrane</keyword>
<evidence type="ECO:0000256" key="21">
    <source>
        <dbReference type="SAM" id="Phobius"/>
    </source>
</evidence>
<evidence type="ECO:0000256" key="6">
    <source>
        <dbReference type="ARBA" id="ARBA00022614"/>
    </source>
</evidence>
<dbReference type="InterPro" id="IPR011009">
    <property type="entry name" value="Kinase-like_dom_sf"/>
</dbReference>
<accession>A0A0E0AW10</accession>